<keyword evidence="10" id="KW-0406">Ion transport</keyword>
<evidence type="ECO:0000256" key="1">
    <source>
        <dbReference type="ARBA" id="ARBA00004141"/>
    </source>
</evidence>
<keyword evidence="2" id="KW-0813">Transport</keyword>
<dbReference type="GO" id="GO:0005891">
    <property type="term" value="C:voltage-gated calcium channel complex"/>
    <property type="evidence" value="ECO:0007669"/>
    <property type="project" value="TreeGrafter"/>
</dbReference>
<keyword evidence="13" id="KW-0407">Ion channel</keyword>
<dbReference type="InterPro" id="IPR005821">
    <property type="entry name" value="Ion_trans_dom"/>
</dbReference>
<gene>
    <name evidence="16" type="ORF">AKAME5_000991900</name>
</gene>
<reference evidence="16" key="1">
    <citation type="submission" date="2022-08" db="EMBL/GenBank/DDBJ databases">
        <title>Genome sequencing of akame (Lates japonicus).</title>
        <authorList>
            <person name="Hashiguchi Y."/>
            <person name="Takahashi H."/>
        </authorList>
    </citation>
    <scope>NUCLEOTIDE SEQUENCE</scope>
    <source>
        <strain evidence="16">Kochi</strain>
    </source>
</reference>
<evidence type="ECO:0000256" key="5">
    <source>
        <dbReference type="ARBA" id="ARBA00022692"/>
    </source>
</evidence>
<organism evidence="16 17">
    <name type="scientific">Lates japonicus</name>
    <name type="common">Japanese lates</name>
    <dbReference type="NCBI Taxonomy" id="270547"/>
    <lineage>
        <taxon>Eukaryota</taxon>
        <taxon>Metazoa</taxon>
        <taxon>Chordata</taxon>
        <taxon>Craniata</taxon>
        <taxon>Vertebrata</taxon>
        <taxon>Euteleostomi</taxon>
        <taxon>Actinopterygii</taxon>
        <taxon>Neopterygii</taxon>
        <taxon>Teleostei</taxon>
        <taxon>Neoteleostei</taxon>
        <taxon>Acanthomorphata</taxon>
        <taxon>Carangaria</taxon>
        <taxon>Carangaria incertae sedis</taxon>
        <taxon>Centropomidae</taxon>
        <taxon>Lates</taxon>
    </lineage>
</organism>
<evidence type="ECO:0000256" key="7">
    <source>
        <dbReference type="ARBA" id="ARBA00022837"/>
    </source>
</evidence>
<evidence type="ECO:0000256" key="4">
    <source>
        <dbReference type="ARBA" id="ARBA00022673"/>
    </source>
</evidence>
<evidence type="ECO:0000256" key="9">
    <source>
        <dbReference type="ARBA" id="ARBA00022989"/>
    </source>
</evidence>
<keyword evidence="17" id="KW-1185">Reference proteome</keyword>
<dbReference type="PANTHER" id="PTHR45628:SF33">
    <property type="entry name" value="VOLTAGE-DEPENDENT T-TYPE CALCIUM CHANNEL SUBUNIT ALPHA-1G"/>
    <property type="match status" value="1"/>
</dbReference>
<keyword evidence="9 14" id="KW-1133">Transmembrane helix</keyword>
<proteinExistence type="predicted"/>
<keyword evidence="11 14" id="KW-0472">Membrane</keyword>
<evidence type="ECO:0000256" key="8">
    <source>
        <dbReference type="ARBA" id="ARBA00022882"/>
    </source>
</evidence>
<dbReference type="PANTHER" id="PTHR45628">
    <property type="entry name" value="VOLTAGE-DEPENDENT CALCIUM CHANNEL TYPE A SUBUNIT ALPHA-1"/>
    <property type="match status" value="1"/>
</dbReference>
<feature type="non-terminal residue" evidence="16">
    <location>
        <position position="100"/>
    </location>
</feature>
<name>A0AAD3R6J6_LATJO</name>
<dbReference type="GO" id="GO:0008331">
    <property type="term" value="F:high voltage-gated calcium channel activity"/>
    <property type="evidence" value="ECO:0007669"/>
    <property type="project" value="TreeGrafter"/>
</dbReference>
<evidence type="ECO:0000313" key="16">
    <source>
        <dbReference type="EMBL" id="GLD57722.1"/>
    </source>
</evidence>
<keyword evidence="8" id="KW-0851">Voltage-gated channel</keyword>
<evidence type="ECO:0000256" key="13">
    <source>
        <dbReference type="ARBA" id="ARBA00023303"/>
    </source>
</evidence>
<dbReference type="Proteomes" id="UP001279410">
    <property type="component" value="Unassembled WGS sequence"/>
</dbReference>
<dbReference type="SUPFAM" id="SSF81324">
    <property type="entry name" value="Voltage-gated potassium channels"/>
    <property type="match status" value="1"/>
</dbReference>
<comment type="caution">
    <text evidence="16">The sequence shown here is derived from an EMBL/GenBank/DDBJ whole genome shotgun (WGS) entry which is preliminary data.</text>
</comment>
<evidence type="ECO:0000256" key="6">
    <source>
        <dbReference type="ARBA" id="ARBA00022737"/>
    </source>
</evidence>
<keyword evidence="3" id="KW-0109">Calcium transport</keyword>
<keyword evidence="6" id="KW-0677">Repeat</keyword>
<dbReference type="FunFam" id="1.20.120.350:FF:000009">
    <property type="entry name" value="Voltage-dependent T-type calcium channel subunit alpha"/>
    <property type="match status" value="1"/>
</dbReference>
<keyword evidence="4" id="KW-0107">Calcium channel</keyword>
<feature type="transmembrane region" description="Helical" evidence="14">
    <location>
        <begin position="58"/>
        <end position="77"/>
    </location>
</feature>
<dbReference type="AlphaFoldDB" id="A0AAD3R6J6"/>
<feature type="transmembrane region" description="Helical" evidence="14">
    <location>
        <begin position="25"/>
        <end position="46"/>
    </location>
</feature>
<feature type="domain" description="Ion transport" evidence="15">
    <location>
        <begin position="18"/>
        <end position="100"/>
    </location>
</feature>
<evidence type="ECO:0000256" key="11">
    <source>
        <dbReference type="ARBA" id="ARBA00023136"/>
    </source>
</evidence>
<evidence type="ECO:0000256" key="3">
    <source>
        <dbReference type="ARBA" id="ARBA00022568"/>
    </source>
</evidence>
<evidence type="ECO:0000313" key="17">
    <source>
        <dbReference type="Proteomes" id="UP001279410"/>
    </source>
</evidence>
<dbReference type="Gene3D" id="1.20.120.350">
    <property type="entry name" value="Voltage-gated potassium channels. Chain C"/>
    <property type="match status" value="1"/>
</dbReference>
<dbReference type="GO" id="GO:0098703">
    <property type="term" value="P:calcium ion import across plasma membrane"/>
    <property type="evidence" value="ECO:0007669"/>
    <property type="project" value="TreeGrafter"/>
</dbReference>
<dbReference type="Pfam" id="PF00520">
    <property type="entry name" value="Ion_trans"/>
    <property type="match status" value="1"/>
</dbReference>
<dbReference type="EMBL" id="BRZM01000030">
    <property type="protein sequence ID" value="GLD57722.1"/>
    <property type="molecule type" value="Genomic_DNA"/>
</dbReference>
<dbReference type="InterPro" id="IPR027359">
    <property type="entry name" value="Volt_channel_dom_sf"/>
</dbReference>
<evidence type="ECO:0000256" key="2">
    <source>
        <dbReference type="ARBA" id="ARBA00022448"/>
    </source>
</evidence>
<evidence type="ECO:0000256" key="10">
    <source>
        <dbReference type="ARBA" id="ARBA00023065"/>
    </source>
</evidence>
<keyword evidence="5 14" id="KW-0812">Transmembrane</keyword>
<dbReference type="InterPro" id="IPR050599">
    <property type="entry name" value="VDCC_alpha-1_subunit"/>
</dbReference>
<comment type="subcellular location">
    <subcellularLocation>
        <location evidence="1">Membrane</location>
        <topology evidence="1">Multi-pass membrane protein</topology>
    </subcellularLocation>
</comment>
<evidence type="ECO:0000259" key="15">
    <source>
        <dbReference type="Pfam" id="PF00520"/>
    </source>
</evidence>
<keyword evidence="12" id="KW-0325">Glycoprotein</keyword>
<accession>A0AAD3R6J6</accession>
<sequence length="100" mass="11357">MPNAFATQDSLLEYLERLFLTLSNYIFTAIFVAEMTVKIVALGWCFGDKAYLRSSWNILDGMLVMISVIDILVSLISNSGTKILGMLRVLRLLRTLRPLR</sequence>
<protein>
    <submittedName>
        <fullName evidence="16">Voltage-dependent T-type calcium channel subunit alpha-1G-like protein</fullName>
    </submittedName>
</protein>
<keyword evidence="7" id="KW-0106">Calcium</keyword>
<evidence type="ECO:0000256" key="12">
    <source>
        <dbReference type="ARBA" id="ARBA00023180"/>
    </source>
</evidence>
<evidence type="ECO:0000256" key="14">
    <source>
        <dbReference type="SAM" id="Phobius"/>
    </source>
</evidence>